<proteinExistence type="predicted"/>
<organism evidence="1 2">
    <name type="scientific">Vespula squamosa</name>
    <name type="common">Southern yellow jacket</name>
    <name type="synonym">Wasp</name>
    <dbReference type="NCBI Taxonomy" id="30214"/>
    <lineage>
        <taxon>Eukaryota</taxon>
        <taxon>Metazoa</taxon>
        <taxon>Ecdysozoa</taxon>
        <taxon>Arthropoda</taxon>
        <taxon>Hexapoda</taxon>
        <taxon>Insecta</taxon>
        <taxon>Pterygota</taxon>
        <taxon>Neoptera</taxon>
        <taxon>Endopterygota</taxon>
        <taxon>Hymenoptera</taxon>
        <taxon>Apocrita</taxon>
        <taxon>Aculeata</taxon>
        <taxon>Vespoidea</taxon>
        <taxon>Vespidae</taxon>
        <taxon>Vespinae</taxon>
        <taxon>Vespula</taxon>
    </lineage>
</organism>
<evidence type="ECO:0000313" key="2">
    <source>
        <dbReference type="Proteomes" id="UP001607302"/>
    </source>
</evidence>
<dbReference type="AlphaFoldDB" id="A0ABD2AGF3"/>
<comment type="caution">
    <text evidence="1">The sequence shown here is derived from an EMBL/GenBank/DDBJ whole genome shotgun (WGS) entry which is preliminary data.</text>
</comment>
<accession>A0ABD2AGF3</accession>
<dbReference type="Proteomes" id="UP001607302">
    <property type="component" value="Unassembled WGS sequence"/>
</dbReference>
<gene>
    <name evidence="1" type="ORF">V1478_011131</name>
</gene>
<name>A0ABD2AGF3_VESSQ</name>
<sequence length="319" mass="36565">MDARYGRWTKYREIVERKREALLEDVSSNASMQHFSSQAAAADIGFESKATSSGRWFEVSQTSRTIYELPRERAIFPESNTFFSARIPDTFDVVAYRASPGASSELALRNHGLPIATFTLDALSPFVARLGGRILISIPGRQHLMRTKTMRVRDASRWPLYSVEKVNLISFTEQRPFIRPNKQIFGRLENDSTKGYDPLTWFLQKVLVRGDTVCKAPSRFSPFLYRLTARPYRATFYVPKASNSRSSARNKRRQCPVRILLCEYNRASSSYVIELRFDENFDGALLWNSRTSLLRFRNSTLISMHSSTTRYVSSGDISC</sequence>
<reference evidence="1 2" key="1">
    <citation type="journal article" date="2024" name="Ann. Entomol. Soc. Am.">
        <title>Genomic analyses of the southern and eastern yellowjacket wasps (Hymenoptera: Vespidae) reveal evolutionary signatures of social life.</title>
        <authorList>
            <person name="Catto M.A."/>
            <person name="Caine P.B."/>
            <person name="Orr S.E."/>
            <person name="Hunt B.G."/>
            <person name="Goodisman M.A.D."/>
        </authorList>
    </citation>
    <scope>NUCLEOTIDE SEQUENCE [LARGE SCALE GENOMIC DNA]</scope>
    <source>
        <strain evidence="1">233</strain>
        <tissue evidence="1">Head and thorax</tissue>
    </source>
</reference>
<protein>
    <submittedName>
        <fullName evidence="1">Uncharacterized protein</fullName>
    </submittedName>
</protein>
<dbReference type="EMBL" id="JAUDFV010000149">
    <property type="protein sequence ID" value="KAL2719669.1"/>
    <property type="molecule type" value="Genomic_DNA"/>
</dbReference>
<keyword evidence="2" id="KW-1185">Reference proteome</keyword>
<evidence type="ECO:0000313" key="1">
    <source>
        <dbReference type="EMBL" id="KAL2719669.1"/>
    </source>
</evidence>